<proteinExistence type="predicted"/>
<evidence type="ECO:0000313" key="2">
    <source>
        <dbReference type="EMBL" id="CAB5238779.1"/>
    </source>
</evidence>
<dbReference type="InterPro" id="IPR057696">
    <property type="entry name" value="DUF7936"/>
</dbReference>
<evidence type="ECO:0000259" key="1">
    <source>
        <dbReference type="Pfam" id="PF25590"/>
    </source>
</evidence>
<feature type="domain" description="DUF7936" evidence="1">
    <location>
        <begin position="2"/>
        <end position="95"/>
    </location>
</feature>
<reference evidence="2" key="1">
    <citation type="submission" date="2020-05" db="EMBL/GenBank/DDBJ databases">
        <authorList>
            <person name="Chiriac C."/>
            <person name="Salcher M."/>
            <person name="Ghai R."/>
            <person name="Kavagutti S V."/>
        </authorList>
    </citation>
    <scope>NUCLEOTIDE SEQUENCE</scope>
</reference>
<gene>
    <name evidence="2" type="ORF">UFOVP751_21</name>
</gene>
<sequence length="95" mass="10113">MTTWTISQLDRRTSDGFVTTAHWRATAVDGDHSASIYATCSWSEGQPTTPYASLTEQTVLGWVWASGVDKTATEAALAAQIAAQKNPVSAAGVPW</sequence>
<protein>
    <recommendedName>
        <fullName evidence="1">DUF7936 domain-containing protein</fullName>
    </recommendedName>
</protein>
<accession>A0A6J7XN58</accession>
<name>A0A6J7XN58_9CAUD</name>
<dbReference type="EMBL" id="LR798465">
    <property type="protein sequence ID" value="CAB5238779.1"/>
    <property type="molecule type" value="Genomic_DNA"/>
</dbReference>
<organism evidence="2">
    <name type="scientific">uncultured Caudovirales phage</name>
    <dbReference type="NCBI Taxonomy" id="2100421"/>
    <lineage>
        <taxon>Viruses</taxon>
        <taxon>Duplodnaviria</taxon>
        <taxon>Heunggongvirae</taxon>
        <taxon>Uroviricota</taxon>
        <taxon>Caudoviricetes</taxon>
        <taxon>Peduoviridae</taxon>
        <taxon>Maltschvirus</taxon>
        <taxon>Maltschvirus maltsch</taxon>
    </lineage>
</organism>
<dbReference type="Pfam" id="PF25590">
    <property type="entry name" value="DUF7936"/>
    <property type="match status" value="1"/>
</dbReference>